<gene>
    <name evidence="1" type="ORF">MUB46_19095</name>
</gene>
<dbReference type="Proteomes" id="UP001320898">
    <property type="component" value="Unassembled WGS sequence"/>
</dbReference>
<dbReference type="AlphaFoldDB" id="A0AAW5R4C5"/>
<evidence type="ECO:0000313" key="1">
    <source>
        <dbReference type="EMBL" id="MCT8973979.1"/>
    </source>
</evidence>
<dbReference type="RefSeq" id="WP_261617558.1">
    <property type="nucleotide sequence ID" value="NZ_JALIDZ010000009.1"/>
</dbReference>
<dbReference type="EMBL" id="JALIDZ010000009">
    <property type="protein sequence ID" value="MCT8973979.1"/>
    <property type="molecule type" value="Genomic_DNA"/>
</dbReference>
<reference evidence="1 2" key="1">
    <citation type="submission" date="2022-04" db="EMBL/GenBank/DDBJ databases">
        <authorList>
            <person name="Ye Y.-Q."/>
            <person name="Du Z.-J."/>
        </authorList>
    </citation>
    <scope>NUCLEOTIDE SEQUENCE [LARGE SCALE GENOMIC DNA]</scope>
    <source>
        <strain evidence="1 2">A6E488</strain>
    </source>
</reference>
<protein>
    <submittedName>
        <fullName evidence="1">Uncharacterized protein</fullName>
    </submittedName>
</protein>
<organism evidence="1 2">
    <name type="scientific">Microbaculum marinisediminis</name>
    <dbReference type="NCBI Taxonomy" id="2931392"/>
    <lineage>
        <taxon>Bacteria</taxon>
        <taxon>Pseudomonadati</taxon>
        <taxon>Pseudomonadota</taxon>
        <taxon>Alphaproteobacteria</taxon>
        <taxon>Hyphomicrobiales</taxon>
        <taxon>Tepidamorphaceae</taxon>
        <taxon>Microbaculum</taxon>
    </lineage>
</organism>
<name>A0AAW5R4C5_9HYPH</name>
<keyword evidence="2" id="KW-1185">Reference proteome</keyword>
<comment type="caution">
    <text evidence="1">The sequence shown here is derived from an EMBL/GenBank/DDBJ whole genome shotgun (WGS) entry which is preliminary data.</text>
</comment>
<evidence type="ECO:0000313" key="2">
    <source>
        <dbReference type="Proteomes" id="UP001320898"/>
    </source>
</evidence>
<accession>A0AAW5R4C5</accession>
<sequence length="153" mass="17010">MADQEIETLKPAVPSPGDVIAIETEKGMRHVQVTHHCSPYPDIVRAVHPVFRSGAAEDIAKGKTAFTAMVELSGALQDKAARTKLIGRASVPSECREFPTFRLPIRNRDGEVVYWWAWDGEELRILPDAADEELPIREVVPIDALRMRLAELG</sequence>
<proteinExistence type="predicted"/>